<evidence type="ECO:0000313" key="6">
    <source>
        <dbReference type="EMBL" id="AWV99403.1"/>
    </source>
</evidence>
<gene>
    <name evidence="6" type="ORF">DJ013_15035</name>
</gene>
<dbReference type="InterPro" id="IPR059226">
    <property type="entry name" value="Choice_anch_Q_dom"/>
</dbReference>
<dbReference type="InterPro" id="IPR013519">
    <property type="entry name" value="Int_alpha_beta-p"/>
</dbReference>
<dbReference type="PANTHER" id="PTHR46580">
    <property type="entry name" value="SENSOR KINASE-RELATED"/>
    <property type="match status" value="1"/>
</dbReference>
<feature type="domain" description="IPT/TIG" evidence="4">
    <location>
        <begin position="54"/>
        <end position="122"/>
    </location>
</feature>
<dbReference type="InterPro" id="IPR028994">
    <property type="entry name" value="Integrin_alpha_N"/>
</dbReference>
<dbReference type="InterPro" id="IPR013783">
    <property type="entry name" value="Ig-like_fold"/>
</dbReference>
<dbReference type="InterPro" id="IPR013517">
    <property type="entry name" value="FG-GAP"/>
</dbReference>
<organism evidence="6 7">
    <name type="scientific">Arcticibacterium luteifluviistationis</name>
    <dbReference type="NCBI Taxonomy" id="1784714"/>
    <lineage>
        <taxon>Bacteria</taxon>
        <taxon>Pseudomonadati</taxon>
        <taxon>Bacteroidota</taxon>
        <taxon>Cytophagia</taxon>
        <taxon>Cytophagales</taxon>
        <taxon>Leadbetterellaceae</taxon>
        <taxon>Arcticibacterium</taxon>
    </lineage>
</organism>
<keyword evidence="3" id="KW-0325">Glycoprotein</keyword>
<reference evidence="6 7" key="1">
    <citation type="submission" date="2018-05" db="EMBL/GenBank/DDBJ databases">
        <title>Complete genome sequence of Arcticibacterium luteifluviistationis SM1504T, a cytophagaceae bacterium isolated from Arctic surface seawater.</title>
        <authorList>
            <person name="Li Y."/>
            <person name="Qin Q.-L."/>
        </authorList>
    </citation>
    <scope>NUCLEOTIDE SEQUENCE [LARGE SCALE GENOMIC DNA]</scope>
    <source>
        <strain evidence="6 7">SM1504</strain>
    </source>
</reference>
<dbReference type="Gene3D" id="2.160.20.10">
    <property type="entry name" value="Single-stranded right-handed beta-helix, Pectin lyase-like"/>
    <property type="match status" value="1"/>
</dbReference>
<dbReference type="InterPro" id="IPR014756">
    <property type="entry name" value="Ig_E-set"/>
</dbReference>
<dbReference type="Gene3D" id="2.60.40.10">
    <property type="entry name" value="Immunoglobulins"/>
    <property type="match status" value="2"/>
</dbReference>
<dbReference type="PANTHER" id="PTHR46580:SF4">
    <property type="entry name" value="ATP_GTP-BINDING PROTEIN"/>
    <property type="match status" value="1"/>
</dbReference>
<dbReference type="Pfam" id="PF01839">
    <property type="entry name" value="FG-GAP"/>
    <property type="match status" value="2"/>
</dbReference>
<evidence type="ECO:0000256" key="1">
    <source>
        <dbReference type="ARBA" id="ARBA00022729"/>
    </source>
</evidence>
<proteinExistence type="predicted"/>
<dbReference type="OrthoDB" id="8901262at2"/>
<dbReference type="InterPro" id="IPR012334">
    <property type="entry name" value="Pectin_lyas_fold"/>
</dbReference>
<protein>
    <recommendedName>
        <fullName evidence="8">Cadherin-like beta sandwich domain-containing protein</fullName>
    </recommendedName>
</protein>
<dbReference type="SUPFAM" id="SSF51126">
    <property type="entry name" value="Pectin lyase-like"/>
    <property type="match status" value="1"/>
</dbReference>
<dbReference type="Gene3D" id="2.30.30.100">
    <property type="match status" value="3"/>
</dbReference>
<dbReference type="KEGG" id="als:DJ013_15035"/>
<evidence type="ECO:0000256" key="3">
    <source>
        <dbReference type="ARBA" id="ARBA00023180"/>
    </source>
</evidence>
<keyword evidence="7" id="KW-1185">Reference proteome</keyword>
<evidence type="ECO:0000259" key="5">
    <source>
        <dbReference type="Pfam" id="PF12733"/>
    </source>
</evidence>
<evidence type="ECO:0008006" key="8">
    <source>
        <dbReference type="Google" id="ProtNLM"/>
    </source>
</evidence>
<dbReference type="Pfam" id="PF12733">
    <property type="entry name" value="Cadherin-like"/>
    <property type="match status" value="1"/>
</dbReference>
<evidence type="ECO:0000259" key="4">
    <source>
        <dbReference type="Pfam" id="PF01833"/>
    </source>
</evidence>
<sequence length="963" mass="98754">MPGSPALDAGEPTSLTTPVDAWTLTGLTTDIGGNSRPQNTTVDMGAFEGEAKPPVIYSFSPLTAEPGDVVTITGIAFSSTPANNIVFFGATQATVTAATATSLTVEVPTGATYAPITVLNTKTTLACFSRSNFTPVFSPAKTGITVDDFLPKQDFTTGSAPESVAIGDLDGDGKLDLVIANSTSKSVSVLRNTSSSGSISSGSFATKQDFTTATSPRSVAIGDLDGDGKPDLAIANTSSNSVSILRNTSSSGNINSGSFAAKQDITTGSAPVSVAIGDLDGDGKLDLVVANSSSNSVSVLRNSSSSGSINSGSFAAKQHFITGTSPTSIAIGDLDGDGKPDLAIANYGSRSVSVLRNANSNADLSALTISQGSLSPTFDVATTSYTAAVSNPANDNVITISPSLADAIASVTVNGVAVNSGNASGNINLNVGDNVIDVEVTAENGSTKTYTITVTFAEYITISDVSITQPTCGTPSGTIVITAETQAPGALEYSIDNGLNYQSATTFTGLTGGSYNIIVQEAGTTNNRAYESNPIKINSPFSATAIYVDINATGNNDGSSWTDAYTDLQDAIDNQCGSLDIWVAAGTYFPISSPDGLSTDLRDKSFHLDSDMKIYGGFKGVLAETQLSDRDWTSNVTILSGKLNATDSSYHVLVTANLNNTAVIDGFTITAGNANGSLSTGYSGRSFERLTGGGMINRNSSPIVRNITFTGNSAEIGGAMYNFDSSPYLINSLFYGNIASNSAGAVYNRTLDESSSISTLTVTNCTFSGNSGANTAGAIRNHLNYTSFVTNTIFWNNTKLGQTNLEGSDIDNSGQGTNSATVTYSITQENSTSSTGTGIINNQDPLFIDAANGFLQLKCNSSAINAGGAAEAPLIDITGFARVGLPDIGAFEYGQAVLDYLIPDGLNPNISGIPEVKGSSQILNTNTVLLQGINNVHLLPGFSVAPVSGAASVFRAEIGGGCP</sequence>
<dbReference type="InterPro" id="IPR011050">
    <property type="entry name" value="Pectin_lyase_fold/virulence"/>
</dbReference>
<accession>A0A2Z4GF37</accession>
<dbReference type="RefSeq" id="WP_111372772.1">
    <property type="nucleotide sequence ID" value="NZ_CP029480.1"/>
</dbReference>
<dbReference type="EMBL" id="CP029480">
    <property type="protein sequence ID" value="AWV99403.1"/>
    <property type="molecule type" value="Genomic_DNA"/>
</dbReference>
<dbReference type="AlphaFoldDB" id="A0A2Z4GF37"/>
<feature type="domain" description="Cadherin-like beta-sandwich-like" evidence="5">
    <location>
        <begin position="364"/>
        <end position="455"/>
    </location>
</feature>
<dbReference type="Proteomes" id="UP000249873">
    <property type="component" value="Chromosome"/>
</dbReference>
<evidence type="ECO:0000313" key="7">
    <source>
        <dbReference type="Proteomes" id="UP000249873"/>
    </source>
</evidence>
<evidence type="ECO:0000256" key="2">
    <source>
        <dbReference type="ARBA" id="ARBA00022737"/>
    </source>
</evidence>
<dbReference type="NCBIfam" id="NF041518">
    <property type="entry name" value="choice_anch_Q"/>
    <property type="match status" value="2"/>
</dbReference>
<dbReference type="InterPro" id="IPR025883">
    <property type="entry name" value="Cadherin-like_domain"/>
</dbReference>
<keyword evidence="2" id="KW-0677">Repeat</keyword>
<keyword evidence="1" id="KW-0732">Signal</keyword>
<name>A0A2Z4GF37_9BACT</name>
<dbReference type="InterPro" id="IPR002909">
    <property type="entry name" value="IPT_dom"/>
</dbReference>
<dbReference type="SMART" id="SM00191">
    <property type="entry name" value="Int_alpha"/>
    <property type="match status" value="4"/>
</dbReference>
<dbReference type="Pfam" id="PF13517">
    <property type="entry name" value="FG-GAP_3"/>
    <property type="match status" value="1"/>
</dbReference>
<dbReference type="SUPFAM" id="SSF81296">
    <property type="entry name" value="E set domains"/>
    <property type="match status" value="1"/>
</dbReference>
<dbReference type="SUPFAM" id="SSF69318">
    <property type="entry name" value="Integrin alpha N-terminal domain"/>
    <property type="match status" value="1"/>
</dbReference>
<dbReference type="Pfam" id="PF01833">
    <property type="entry name" value="TIG"/>
    <property type="match status" value="1"/>
</dbReference>